<reference evidence="2 3" key="1">
    <citation type="journal article" date="2010" name="Stand. Genomic Sci.">
        <title>Complete genome sequence of Segniliparus rotundus type strain (CDC 1076).</title>
        <authorList>
            <person name="Sikorski J."/>
            <person name="Lapidus A."/>
            <person name="Copeland A."/>
            <person name="Misra M."/>
            <person name="Glavina Del Rio T."/>
            <person name="Nolan M."/>
            <person name="Lucas S."/>
            <person name="Chen F."/>
            <person name="Tice H."/>
            <person name="Cheng J.F."/>
            <person name="Jando M."/>
            <person name="Schneider S."/>
            <person name="Bruce D."/>
            <person name="Goodwin L."/>
            <person name="Pitluck S."/>
            <person name="Liolios K."/>
            <person name="Mikhailova N."/>
            <person name="Pati A."/>
            <person name="Ivanova N."/>
            <person name="Mavromatis K."/>
            <person name="Chen A."/>
            <person name="Palaniappan K."/>
            <person name="Chertkov O."/>
            <person name="Land M."/>
            <person name="Hauser L."/>
            <person name="Chang Y.J."/>
            <person name="Jeffries C.D."/>
            <person name="Brettin T."/>
            <person name="Detter J.C."/>
            <person name="Han C."/>
            <person name="Rohde M."/>
            <person name="Goker M."/>
            <person name="Bristow J."/>
            <person name="Eisen J.A."/>
            <person name="Markowitz V."/>
            <person name="Hugenholtz P."/>
            <person name="Kyrpides N.C."/>
            <person name="Klenk H.P."/>
        </authorList>
    </citation>
    <scope>NUCLEOTIDE SEQUENCE [LARGE SCALE GENOMIC DNA]</scope>
    <source>
        <strain evidence="3">ATCC BAA-972 / CDC 1076 / CIP 108378 / DSM 44985 / JCM 13578</strain>
    </source>
</reference>
<dbReference type="Pfam" id="PF09203">
    <property type="entry name" value="MspA"/>
    <property type="match status" value="1"/>
</dbReference>
<keyword evidence="3" id="KW-1185">Reference proteome</keyword>
<feature type="chain" id="PRO_5003091903" evidence="1">
    <location>
        <begin position="37"/>
        <end position="259"/>
    </location>
</feature>
<dbReference type="Gene3D" id="2.60.40.1650">
    <property type="entry name" value="Porin MspA (Ig-like beta-sandwich domain)"/>
    <property type="match status" value="2"/>
</dbReference>
<dbReference type="RefSeq" id="WP_013138191.1">
    <property type="nucleotide sequence ID" value="NC_014168.1"/>
</dbReference>
<gene>
    <name evidence="2" type="ordered locus">Srot_1267</name>
</gene>
<dbReference type="eggNOG" id="ENOG5033UEF">
    <property type="taxonomic scope" value="Bacteria"/>
</dbReference>
<dbReference type="AlphaFoldDB" id="D6ZFL3"/>
<sequence>MGSGKQARRARRFLTGLAAGGALWGVMCSSSGAALADTTVTLPDDSITQTLPDGTVVTVSVRDQYATIAPAMVAVQTSRNIWANGTVRVDVEGSIDEGRITPGYVVGCQFTFGASAGGSFNSGHSSPGLGIGVTALNAAIGTGLAATDPLGAATALGGAGLTAASQYVPQGNIGFSIGPGQAVEVPMLRIEEPDDYGNQTFDNYFAFAGNHGGISYTDVTFKVDDCAGYAQARPYSRVRIKNAKTMAWVTIWGPPFSIG</sequence>
<dbReference type="Proteomes" id="UP000002247">
    <property type="component" value="Chromosome"/>
</dbReference>
<dbReference type="KEGG" id="srt:Srot_1267"/>
<dbReference type="OrthoDB" id="4540215at2"/>
<evidence type="ECO:0000313" key="2">
    <source>
        <dbReference type="EMBL" id="ADG97737.1"/>
    </source>
</evidence>
<protein>
    <submittedName>
        <fullName evidence="2">MspA family protein</fullName>
    </submittedName>
</protein>
<feature type="signal peptide" evidence="1">
    <location>
        <begin position="1"/>
        <end position="36"/>
    </location>
</feature>
<dbReference type="InterPro" id="IPR015286">
    <property type="entry name" value="Porin_fam_mycobact-type"/>
</dbReference>
<accession>D6ZFL3</accession>
<evidence type="ECO:0000256" key="1">
    <source>
        <dbReference type="SAM" id="SignalP"/>
    </source>
</evidence>
<dbReference type="EMBL" id="CP001958">
    <property type="protein sequence ID" value="ADG97737.1"/>
    <property type="molecule type" value="Genomic_DNA"/>
</dbReference>
<organism evidence="2 3">
    <name type="scientific">Segniliparus rotundus (strain ATCC BAA-972 / CDC 1076 / CIP 108378 / DSM 44985 / JCM 13578)</name>
    <dbReference type="NCBI Taxonomy" id="640132"/>
    <lineage>
        <taxon>Bacteria</taxon>
        <taxon>Bacillati</taxon>
        <taxon>Actinomycetota</taxon>
        <taxon>Actinomycetes</taxon>
        <taxon>Mycobacteriales</taxon>
        <taxon>Segniliparaceae</taxon>
        <taxon>Segniliparus</taxon>
    </lineage>
</organism>
<evidence type="ECO:0000313" key="3">
    <source>
        <dbReference type="Proteomes" id="UP000002247"/>
    </source>
</evidence>
<proteinExistence type="predicted"/>
<name>D6ZFL3_SEGRD</name>
<keyword evidence="1" id="KW-0732">Signal</keyword>
<dbReference type="HOGENOM" id="CLU_067810_0_0_11"/>